<protein>
    <submittedName>
        <fullName evidence="3">Uncharacterized protein</fullName>
    </submittedName>
</protein>
<feature type="compositionally biased region" description="Acidic residues" evidence="1">
    <location>
        <begin position="66"/>
        <end position="88"/>
    </location>
</feature>
<accession>A0AAE9J8G6</accession>
<keyword evidence="4" id="KW-1185">Reference proteome</keyword>
<feature type="chain" id="PRO_5042164391" evidence="2">
    <location>
        <begin position="21"/>
        <end position="88"/>
    </location>
</feature>
<name>A0AAE9J8G6_CAEBR</name>
<reference evidence="3 4" key="1">
    <citation type="submission" date="2022-04" db="EMBL/GenBank/DDBJ databases">
        <title>Chromosome-level reference genomes for two strains of Caenorhabditis briggsae: an improved platform for comparative genomics.</title>
        <authorList>
            <person name="Stevens L."/>
            <person name="Andersen E."/>
        </authorList>
    </citation>
    <scope>NUCLEOTIDE SEQUENCE [LARGE SCALE GENOMIC DNA]</scope>
    <source>
        <strain evidence="3">VX34</strain>
        <tissue evidence="3">Whole-organism</tissue>
    </source>
</reference>
<evidence type="ECO:0000313" key="4">
    <source>
        <dbReference type="Proteomes" id="UP000829354"/>
    </source>
</evidence>
<gene>
    <name evidence="3" type="ORF">L5515_015704</name>
</gene>
<feature type="region of interest" description="Disordered" evidence="1">
    <location>
        <begin position="57"/>
        <end position="88"/>
    </location>
</feature>
<dbReference type="EMBL" id="CP092621">
    <property type="protein sequence ID" value="UMM20426.1"/>
    <property type="molecule type" value="Genomic_DNA"/>
</dbReference>
<dbReference type="AlphaFoldDB" id="A0AAE9J8G6"/>
<evidence type="ECO:0000313" key="3">
    <source>
        <dbReference type="EMBL" id="UMM20426.1"/>
    </source>
</evidence>
<feature type="signal peptide" evidence="2">
    <location>
        <begin position="1"/>
        <end position="20"/>
    </location>
</feature>
<sequence length="88" mass="10320">MTFFWMEVFNFLLIFLKIKCNKLLLILNPTFNHIQIKGLAVERHSKSEAFHDNRMSMKTSISKDDPTDDMISEDVDMDDEMPDELVHG</sequence>
<proteinExistence type="predicted"/>
<keyword evidence="2" id="KW-0732">Signal</keyword>
<evidence type="ECO:0000256" key="1">
    <source>
        <dbReference type="SAM" id="MobiDB-lite"/>
    </source>
</evidence>
<dbReference type="Proteomes" id="UP000829354">
    <property type="component" value="Chromosome II"/>
</dbReference>
<organism evidence="3 4">
    <name type="scientific">Caenorhabditis briggsae</name>
    <dbReference type="NCBI Taxonomy" id="6238"/>
    <lineage>
        <taxon>Eukaryota</taxon>
        <taxon>Metazoa</taxon>
        <taxon>Ecdysozoa</taxon>
        <taxon>Nematoda</taxon>
        <taxon>Chromadorea</taxon>
        <taxon>Rhabditida</taxon>
        <taxon>Rhabditina</taxon>
        <taxon>Rhabditomorpha</taxon>
        <taxon>Rhabditoidea</taxon>
        <taxon>Rhabditidae</taxon>
        <taxon>Peloderinae</taxon>
        <taxon>Caenorhabditis</taxon>
    </lineage>
</organism>
<evidence type="ECO:0000256" key="2">
    <source>
        <dbReference type="SAM" id="SignalP"/>
    </source>
</evidence>